<protein>
    <submittedName>
        <fullName evidence="3">Uncharacterized protein</fullName>
    </submittedName>
</protein>
<proteinExistence type="predicted"/>
<evidence type="ECO:0000313" key="4">
    <source>
        <dbReference type="Proteomes" id="UP000227088"/>
    </source>
</evidence>
<feature type="compositionally biased region" description="Polar residues" evidence="1">
    <location>
        <begin position="69"/>
        <end position="80"/>
    </location>
</feature>
<feature type="region of interest" description="Disordered" evidence="1">
    <location>
        <begin position="31"/>
        <end position="88"/>
    </location>
</feature>
<dbReference type="EMBL" id="MABE01000098">
    <property type="protein sequence ID" value="OUS41288.1"/>
    <property type="molecule type" value="Genomic_DNA"/>
</dbReference>
<feature type="compositionally biased region" description="Basic and acidic residues" evidence="1">
    <location>
        <begin position="33"/>
        <end position="43"/>
    </location>
</feature>
<comment type="caution">
    <text evidence="3">The sequence shown here is derived from an EMBL/GenBank/DDBJ whole genome shotgun (WGS) entry which is preliminary data.</text>
</comment>
<dbReference type="Proteomes" id="UP000227088">
    <property type="component" value="Unassembled WGS sequence"/>
</dbReference>
<keyword evidence="2" id="KW-1133">Transmembrane helix</keyword>
<name>A0A1Y5HVF6_OLEAN</name>
<dbReference type="AlphaFoldDB" id="A0A1Y5HVF6"/>
<evidence type="ECO:0000256" key="2">
    <source>
        <dbReference type="SAM" id="Phobius"/>
    </source>
</evidence>
<evidence type="ECO:0000256" key="1">
    <source>
        <dbReference type="SAM" id="MobiDB-lite"/>
    </source>
</evidence>
<evidence type="ECO:0000313" key="3">
    <source>
        <dbReference type="EMBL" id="OUS41288.1"/>
    </source>
</evidence>
<sequence length="153" mass="16682">MIEKLKQPPVLIGLAILLIAVVVILTFGNTSGSREDKPDKQMKAESASQSVSDLKVAKKATDHVHDINDTANGNAASANETAADKVPRHQDMLSEEMKQAIRDKLLFHGPMEVITHPDGRIELPSNGRFTQMPVAVEMPDGTIQIKEYSSLPD</sequence>
<gene>
    <name evidence="3" type="ORF">A9R00_01695</name>
</gene>
<feature type="compositionally biased region" description="Basic and acidic residues" evidence="1">
    <location>
        <begin position="55"/>
        <end position="68"/>
    </location>
</feature>
<accession>A0A1Y5HVF6</accession>
<keyword evidence="2" id="KW-0472">Membrane</keyword>
<feature type="transmembrane region" description="Helical" evidence="2">
    <location>
        <begin position="12"/>
        <end position="32"/>
    </location>
</feature>
<organism evidence="3 4">
    <name type="scientific">Oleispira antarctica</name>
    <dbReference type="NCBI Taxonomy" id="188908"/>
    <lineage>
        <taxon>Bacteria</taxon>
        <taxon>Pseudomonadati</taxon>
        <taxon>Pseudomonadota</taxon>
        <taxon>Gammaproteobacteria</taxon>
        <taxon>Oceanospirillales</taxon>
        <taxon>Oceanospirillaceae</taxon>
        <taxon>Oleispira</taxon>
    </lineage>
</organism>
<keyword evidence="2" id="KW-0812">Transmembrane</keyword>
<reference evidence="4" key="1">
    <citation type="journal article" date="2017" name="Proc. Natl. Acad. Sci. U.S.A.">
        <title>Simulation of Deepwater Horizon oil plume reveals substrate specialization within a complex community of hydrocarbon degraders.</title>
        <authorList>
            <person name="Hu P."/>
            <person name="Dubinsky E.A."/>
            <person name="Probst A.J."/>
            <person name="Wang J."/>
            <person name="Sieber C.M.K."/>
            <person name="Tom L.M."/>
            <person name="Gardinali P."/>
            <person name="Banfield J.F."/>
            <person name="Atlas R.M."/>
            <person name="Andersen G.L."/>
        </authorList>
    </citation>
    <scope>NUCLEOTIDE SEQUENCE [LARGE SCALE GENOMIC DNA]</scope>
</reference>